<keyword evidence="3" id="KW-1185">Reference proteome</keyword>
<evidence type="ECO:0000313" key="3">
    <source>
        <dbReference type="Proteomes" id="UP000887226"/>
    </source>
</evidence>
<proteinExistence type="predicted"/>
<keyword evidence="1" id="KW-0732">Signal</keyword>
<reference evidence="2" key="1">
    <citation type="journal article" date="2021" name="IMA Fungus">
        <title>Genomic characterization of three marine fungi, including Emericellopsis atlantica sp. nov. with signatures of a generalist lifestyle and marine biomass degradation.</title>
        <authorList>
            <person name="Hagestad O.C."/>
            <person name="Hou L."/>
            <person name="Andersen J.H."/>
            <person name="Hansen E.H."/>
            <person name="Altermark B."/>
            <person name="Li C."/>
            <person name="Kuhnert E."/>
            <person name="Cox R.J."/>
            <person name="Crous P.W."/>
            <person name="Spatafora J.W."/>
            <person name="Lail K."/>
            <person name="Amirebrahimi M."/>
            <person name="Lipzen A."/>
            <person name="Pangilinan J."/>
            <person name="Andreopoulos W."/>
            <person name="Hayes R.D."/>
            <person name="Ng V."/>
            <person name="Grigoriev I.V."/>
            <person name="Jackson S.A."/>
            <person name="Sutton T.D.S."/>
            <person name="Dobson A.D.W."/>
            <person name="Rama T."/>
        </authorList>
    </citation>
    <scope>NUCLEOTIDE SEQUENCE</scope>
    <source>
        <strain evidence="2">TRa3180A</strain>
    </source>
</reference>
<feature type="chain" id="PRO_5040280002" evidence="1">
    <location>
        <begin position="21"/>
        <end position="79"/>
    </location>
</feature>
<dbReference type="AlphaFoldDB" id="A0A9P7Z143"/>
<accession>A0A9P7Z143</accession>
<dbReference type="Proteomes" id="UP000887226">
    <property type="component" value="Unassembled WGS sequence"/>
</dbReference>
<gene>
    <name evidence="2" type="ORF">BJ878DRAFT_509577</name>
</gene>
<name>A0A9P7Z143_9HELO</name>
<organism evidence="2 3">
    <name type="scientific">Calycina marina</name>
    <dbReference type="NCBI Taxonomy" id="1763456"/>
    <lineage>
        <taxon>Eukaryota</taxon>
        <taxon>Fungi</taxon>
        <taxon>Dikarya</taxon>
        <taxon>Ascomycota</taxon>
        <taxon>Pezizomycotina</taxon>
        <taxon>Leotiomycetes</taxon>
        <taxon>Helotiales</taxon>
        <taxon>Pezizellaceae</taxon>
        <taxon>Calycina</taxon>
    </lineage>
</organism>
<evidence type="ECO:0000256" key="1">
    <source>
        <dbReference type="SAM" id="SignalP"/>
    </source>
</evidence>
<protein>
    <submittedName>
        <fullName evidence="2">Uncharacterized protein</fullName>
    </submittedName>
</protein>
<dbReference type="EMBL" id="MU253959">
    <property type="protein sequence ID" value="KAG9243679.1"/>
    <property type="molecule type" value="Genomic_DNA"/>
</dbReference>
<evidence type="ECO:0000313" key="2">
    <source>
        <dbReference type="EMBL" id="KAG9243679.1"/>
    </source>
</evidence>
<feature type="signal peptide" evidence="1">
    <location>
        <begin position="1"/>
        <end position="20"/>
    </location>
</feature>
<sequence>MIMSIAVLLVVYLHISVFESEILLPSAISRISRVKPHLVADLPQTKATSTPNSPIRPNLFNVMAASRALQNIVSTEGDR</sequence>
<comment type="caution">
    <text evidence="2">The sequence shown here is derived from an EMBL/GenBank/DDBJ whole genome shotgun (WGS) entry which is preliminary data.</text>
</comment>